<organism evidence="2 3">
    <name type="scientific">Acinetobacter lwoffii</name>
    <dbReference type="NCBI Taxonomy" id="28090"/>
    <lineage>
        <taxon>Bacteria</taxon>
        <taxon>Pseudomonadati</taxon>
        <taxon>Pseudomonadota</taxon>
        <taxon>Gammaproteobacteria</taxon>
        <taxon>Moraxellales</taxon>
        <taxon>Moraxellaceae</taxon>
        <taxon>Acinetobacter</taxon>
    </lineage>
</organism>
<dbReference type="InterPro" id="IPR021762">
    <property type="entry name" value="DUF3325"/>
</dbReference>
<keyword evidence="1" id="KW-0812">Transmembrane</keyword>
<evidence type="ECO:0000313" key="3">
    <source>
        <dbReference type="Proteomes" id="UP000509126"/>
    </source>
</evidence>
<dbReference type="RefSeq" id="WP_004280521.1">
    <property type="nucleotide sequence ID" value="NZ_CP054803.1"/>
</dbReference>
<name>A0A6N1MUE0_ACILW</name>
<dbReference type="Pfam" id="PF11804">
    <property type="entry name" value="DUF3325"/>
    <property type="match status" value="1"/>
</dbReference>
<feature type="transmembrane region" description="Helical" evidence="1">
    <location>
        <begin position="41"/>
        <end position="60"/>
    </location>
</feature>
<feature type="transmembrane region" description="Helical" evidence="1">
    <location>
        <begin position="67"/>
        <end position="88"/>
    </location>
</feature>
<reference evidence="2 3" key="1">
    <citation type="submission" date="2019-11" db="EMBL/GenBank/DDBJ databases">
        <title>FDA dAtabase for Regulatory Grade micrObial Sequences (FDA-ARGOS): Supporting development and validation of Infectious Disease Dx tests.</title>
        <authorList>
            <person name="Patel R."/>
            <person name="Rucinski S."/>
            <person name="Tallon L."/>
            <person name="Sadzewicz L."/>
            <person name="Vavikolanu K."/>
            <person name="Mehta A."/>
            <person name="Aluvathingal J."/>
            <person name="Nadendla S."/>
            <person name="Nandy P."/>
            <person name="Geyer C."/>
            <person name="Yan Y."/>
            <person name="Sichtig H."/>
        </authorList>
    </citation>
    <scope>NUCLEOTIDE SEQUENCE [LARGE SCALE GENOMIC DNA]</scope>
    <source>
        <strain evidence="2 3">FDAARGOS_557</strain>
    </source>
</reference>
<dbReference type="Proteomes" id="UP000509126">
    <property type="component" value="Chromosome"/>
</dbReference>
<keyword evidence="1" id="KW-0472">Membrane</keyword>
<dbReference type="AlphaFoldDB" id="A0A6N1MUE0"/>
<feature type="transmembrane region" description="Helical" evidence="1">
    <location>
        <begin position="94"/>
        <end position="111"/>
    </location>
</feature>
<gene>
    <name evidence="2" type="ORF">FOB19_06015</name>
</gene>
<evidence type="ECO:0000313" key="2">
    <source>
        <dbReference type="EMBL" id="QKU21000.1"/>
    </source>
</evidence>
<accession>A0A6N1MUE0</accession>
<protein>
    <submittedName>
        <fullName evidence="2">DUF3325 domain-containing protein</fullName>
    </submittedName>
</protein>
<proteinExistence type="predicted"/>
<dbReference type="EMBL" id="CP054803">
    <property type="protein sequence ID" value="QKU21000.1"/>
    <property type="molecule type" value="Genomic_DNA"/>
</dbReference>
<evidence type="ECO:0000256" key="1">
    <source>
        <dbReference type="SAM" id="Phobius"/>
    </source>
</evidence>
<sequence length="112" mass="12170">MMFFLLIWALTSLGLFALAASMSKHQKQIFAQELDTSKTRLASILGWVILILALILCLFAGTISNMISYWLGSLTFAALVVALSLSYLESKIKLITSICAVIAVISGIICLI</sequence>
<keyword evidence="1" id="KW-1133">Transmembrane helix</keyword>